<dbReference type="InterPro" id="IPR002963">
    <property type="entry name" value="Expansin"/>
</dbReference>
<evidence type="ECO:0000256" key="3">
    <source>
        <dbReference type="ARBA" id="ARBA00023136"/>
    </source>
</evidence>
<keyword evidence="2 4" id="KW-0134">Cell wall</keyword>
<evidence type="ECO:0000313" key="7">
    <source>
        <dbReference type="EMBL" id="KAG9439853.1"/>
    </source>
</evidence>
<evidence type="ECO:0000259" key="6">
    <source>
        <dbReference type="PROSITE" id="PS50843"/>
    </source>
</evidence>
<comment type="subcellular location">
    <subcellularLocation>
        <location evidence="4">Secreted</location>
        <location evidence="4">Cell wall</location>
    </subcellularLocation>
    <subcellularLocation>
        <location evidence="4">Membrane</location>
        <topology evidence="4">Peripheral membrane protein</topology>
    </subcellularLocation>
</comment>
<gene>
    <name evidence="7" type="ORF">H6P81_020018</name>
</gene>
<dbReference type="InterPro" id="IPR036908">
    <property type="entry name" value="RlpA-like_sf"/>
</dbReference>
<sequence>MGASELKPTEPEGSRLPSTSPRSRPSSRSSTSSPPPNFGLSNDNGGWCNPPQEHFDLAEPAFLQITQYRTDVVPSRRRTRGVHQGISPWLATHVQELRQNWQSNSYLNGQTLSSQVTTSDGRTVTSYDVAPAGGSFGQTYKGGQF</sequence>
<dbReference type="EMBL" id="JAINDJ010000008">
    <property type="protein sequence ID" value="KAG9439853.1"/>
    <property type="molecule type" value="Genomic_DNA"/>
</dbReference>
<keyword evidence="3" id="KW-0472">Membrane</keyword>
<dbReference type="AlphaFoldDB" id="A0AAV7DTE3"/>
<comment type="caution">
    <text evidence="7">The sequence shown here is derived from an EMBL/GenBank/DDBJ whole genome shotgun (WGS) entry which is preliminary data.</text>
</comment>
<dbReference type="GO" id="GO:0016020">
    <property type="term" value="C:membrane"/>
    <property type="evidence" value="ECO:0007669"/>
    <property type="project" value="UniProtKB-SubCell"/>
</dbReference>
<dbReference type="PRINTS" id="PR01226">
    <property type="entry name" value="EXPANSIN"/>
</dbReference>
<evidence type="ECO:0000256" key="5">
    <source>
        <dbReference type="SAM" id="MobiDB-lite"/>
    </source>
</evidence>
<dbReference type="Gene3D" id="2.60.40.760">
    <property type="entry name" value="Expansin, cellulose-binding-like domain"/>
    <property type="match status" value="1"/>
</dbReference>
<accession>A0AAV7DTE3</accession>
<dbReference type="InterPro" id="IPR007112">
    <property type="entry name" value="Expansin/allergen_DPBB_dom"/>
</dbReference>
<dbReference type="PANTHER" id="PTHR31867">
    <property type="entry name" value="EXPANSIN-A15"/>
    <property type="match status" value="1"/>
</dbReference>
<name>A0AAV7DTE3_ARIFI</name>
<dbReference type="InterPro" id="IPR007117">
    <property type="entry name" value="Expansin_CBD"/>
</dbReference>
<keyword evidence="4" id="KW-0964">Secreted</keyword>
<evidence type="ECO:0000256" key="4">
    <source>
        <dbReference type="RuleBase" id="RU365023"/>
    </source>
</evidence>
<dbReference type="GO" id="GO:0009664">
    <property type="term" value="P:plant-type cell wall organization"/>
    <property type="evidence" value="ECO:0007669"/>
    <property type="project" value="InterPro"/>
</dbReference>
<dbReference type="SMART" id="SM00837">
    <property type="entry name" value="DPBB_1"/>
    <property type="match status" value="1"/>
</dbReference>
<reference evidence="7 8" key="1">
    <citation type="submission" date="2021-07" db="EMBL/GenBank/DDBJ databases">
        <title>The Aristolochia fimbriata genome: insights into angiosperm evolution, floral development and chemical biosynthesis.</title>
        <authorList>
            <person name="Jiao Y."/>
        </authorList>
    </citation>
    <scope>NUCLEOTIDE SEQUENCE [LARGE SCALE GENOMIC DNA]</scope>
    <source>
        <strain evidence="7">IBCAS-2021</strain>
        <tissue evidence="7">Leaf</tissue>
    </source>
</reference>
<feature type="compositionally biased region" description="Low complexity" evidence="5">
    <location>
        <begin position="14"/>
        <end position="32"/>
    </location>
</feature>
<dbReference type="PROSITE" id="PS50843">
    <property type="entry name" value="EXPANSIN_CBD"/>
    <property type="match status" value="1"/>
</dbReference>
<keyword evidence="4" id="KW-0961">Cell wall biogenesis/degradation</keyword>
<dbReference type="SUPFAM" id="SSF50685">
    <property type="entry name" value="Barwin-like endoglucanases"/>
    <property type="match status" value="1"/>
</dbReference>
<evidence type="ECO:0000313" key="8">
    <source>
        <dbReference type="Proteomes" id="UP000825729"/>
    </source>
</evidence>
<organism evidence="7 8">
    <name type="scientific">Aristolochia fimbriata</name>
    <name type="common">White veined hardy Dutchman's pipe vine</name>
    <dbReference type="NCBI Taxonomy" id="158543"/>
    <lineage>
        <taxon>Eukaryota</taxon>
        <taxon>Viridiplantae</taxon>
        <taxon>Streptophyta</taxon>
        <taxon>Embryophyta</taxon>
        <taxon>Tracheophyta</taxon>
        <taxon>Spermatophyta</taxon>
        <taxon>Magnoliopsida</taxon>
        <taxon>Magnoliidae</taxon>
        <taxon>Piperales</taxon>
        <taxon>Aristolochiaceae</taxon>
        <taxon>Aristolochia</taxon>
    </lineage>
</organism>
<evidence type="ECO:0000256" key="1">
    <source>
        <dbReference type="ARBA" id="ARBA00005392"/>
    </source>
</evidence>
<feature type="domain" description="Expansin-like CBD" evidence="6">
    <location>
        <begin position="71"/>
        <end position="142"/>
    </location>
</feature>
<feature type="region of interest" description="Disordered" evidence="5">
    <location>
        <begin position="1"/>
        <end position="54"/>
    </location>
</feature>
<protein>
    <recommendedName>
        <fullName evidence="4">Expansin</fullName>
    </recommendedName>
</protein>
<proteinExistence type="inferred from homology"/>
<keyword evidence="8" id="KW-1185">Reference proteome</keyword>
<dbReference type="SUPFAM" id="SSF49590">
    <property type="entry name" value="PHL pollen allergen"/>
    <property type="match status" value="1"/>
</dbReference>
<dbReference type="Pfam" id="PF01357">
    <property type="entry name" value="Expansin_C"/>
    <property type="match status" value="1"/>
</dbReference>
<dbReference type="InterPro" id="IPR036749">
    <property type="entry name" value="Expansin_CBD_sf"/>
</dbReference>
<comment type="function">
    <text evidence="4">Causes loosening and extension of plant cell walls by disrupting non-covalent bonding between cellulose microfibrils and matrix glucans. No enzymatic activity has been found.</text>
</comment>
<evidence type="ECO:0000256" key="2">
    <source>
        <dbReference type="ARBA" id="ARBA00022512"/>
    </source>
</evidence>
<comment type="similarity">
    <text evidence="1 4">Belongs to the expansin family. Expansin A subfamily.</text>
</comment>
<dbReference type="Proteomes" id="UP000825729">
    <property type="component" value="Unassembled WGS sequence"/>
</dbReference>